<protein>
    <submittedName>
        <fullName evidence="1">Uncharacterized protein</fullName>
    </submittedName>
</protein>
<organism evidence="1">
    <name type="scientific">Rhizophora mucronata</name>
    <name type="common">Asiatic mangrove</name>
    <dbReference type="NCBI Taxonomy" id="61149"/>
    <lineage>
        <taxon>Eukaryota</taxon>
        <taxon>Viridiplantae</taxon>
        <taxon>Streptophyta</taxon>
        <taxon>Embryophyta</taxon>
        <taxon>Tracheophyta</taxon>
        <taxon>Spermatophyta</taxon>
        <taxon>Magnoliopsida</taxon>
        <taxon>eudicotyledons</taxon>
        <taxon>Gunneridae</taxon>
        <taxon>Pentapetalae</taxon>
        <taxon>rosids</taxon>
        <taxon>fabids</taxon>
        <taxon>Malpighiales</taxon>
        <taxon>Rhizophoraceae</taxon>
        <taxon>Rhizophora</taxon>
    </lineage>
</organism>
<proteinExistence type="predicted"/>
<sequence>MQAEEEVYLNTIIT</sequence>
<evidence type="ECO:0000313" key="1">
    <source>
        <dbReference type="EMBL" id="MBX45699.1"/>
    </source>
</evidence>
<accession>A0A2P2NT56</accession>
<reference evidence="1" key="1">
    <citation type="submission" date="2018-02" db="EMBL/GenBank/DDBJ databases">
        <title>Rhizophora mucronata_Transcriptome.</title>
        <authorList>
            <person name="Meera S.P."/>
            <person name="Sreeshan A."/>
            <person name="Augustine A."/>
        </authorList>
    </citation>
    <scope>NUCLEOTIDE SEQUENCE</scope>
    <source>
        <tissue evidence="1">Leaf</tissue>
    </source>
</reference>
<dbReference type="EMBL" id="GGEC01065215">
    <property type="protein sequence ID" value="MBX45699.1"/>
    <property type="molecule type" value="Transcribed_RNA"/>
</dbReference>
<name>A0A2P2NT56_RHIMU</name>